<dbReference type="AlphaFoldDB" id="A0A498CNN2"/>
<dbReference type="Proteomes" id="UP000276301">
    <property type="component" value="Unassembled WGS sequence"/>
</dbReference>
<evidence type="ECO:0000313" key="2">
    <source>
        <dbReference type="EMBL" id="RLL12498.1"/>
    </source>
</evidence>
<keyword evidence="3" id="KW-1185">Reference proteome</keyword>
<protein>
    <submittedName>
        <fullName evidence="2">Uncharacterized protein</fullName>
    </submittedName>
</protein>
<dbReference type="EMBL" id="RCHT01000006">
    <property type="protein sequence ID" value="RLL12498.1"/>
    <property type="molecule type" value="Genomic_DNA"/>
</dbReference>
<evidence type="ECO:0000313" key="3">
    <source>
        <dbReference type="Proteomes" id="UP000276301"/>
    </source>
</evidence>
<feature type="compositionally biased region" description="Basic residues" evidence="1">
    <location>
        <begin position="56"/>
        <end position="82"/>
    </location>
</feature>
<reference evidence="2 3" key="1">
    <citation type="submission" date="2018-10" db="EMBL/GenBank/DDBJ databases">
        <title>Anaerotruncus faecis sp. nov., isolated from human feces.</title>
        <authorList>
            <person name="Wang Y.-J."/>
        </authorList>
    </citation>
    <scope>NUCLEOTIDE SEQUENCE [LARGE SCALE GENOMIC DNA]</scope>
    <source>
        <strain evidence="2 3">22A2-44</strain>
    </source>
</reference>
<proteinExistence type="predicted"/>
<name>A0A498CNN2_9FIRM</name>
<sequence>MAHLRKSDITLSLYRNGGEISTCKNEHFDAIRERRGSSTCRAGRGRAGRRGDRRAGRGRRGRRTPRGRRGAATGRRGRRRGW</sequence>
<feature type="region of interest" description="Disordered" evidence="1">
    <location>
        <begin position="34"/>
        <end position="82"/>
    </location>
</feature>
<organism evidence="2 3">
    <name type="scientific">Anaerotruncus massiliensis</name>
    <name type="common">ex Liu et al. 2021</name>
    <dbReference type="NCBI Taxonomy" id="2321404"/>
    <lineage>
        <taxon>Bacteria</taxon>
        <taxon>Bacillati</taxon>
        <taxon>Bacillota</taxon>
        <taxon>Clostridia</taxon>
        <taxon>Eubacteriales</taxon>
        <taxon>Oscillospiraceae</taxon>
        <taxon>Anaerotruncus</taxon>
    </lineage>
</organism>
<gene>
    <name evidence="2" type="ORF">D4A47_05875</name>
</gene>
<accession>A0A498CNN2</accession>
<evidence type="ECO:0000256" key="1">
    <source>
        <dbReference type="SAM" id="MobiDB-lite"/>
    </source>
</evidence>
<comment type="caution">
    <text evidence="2">The sequence shown here is derived from an EMBL/GenBank/DDBJ whole genome shotgun (WGS) entry which is preliminary data.</text>
</comment>